<proteinExistence type="predicted"/>
<protein>
    <submittedName>
        <fullName evidence="1">Uncharacterized protein</fullName>
    </submittedName>
</protein>
<evidence type="ECO:0000313" key="2">
    <source>
        <dbReference type="Proteomes" id="UP000663444"/>
    </source>
</evidence>
<organism evidence="1 2">
    <name type="scientific">Azospira restricta</name>
    <dbReference type="NCBI Taxonomy" id="404405"/>
    <lineage>
        <taxon>Bacteria</taxon>
        <taxon>Pseudomonadati</taxon>
        <taxon>Pseudomonadota</taxon>
        <taxon>Betaproteobacteria</taxon>
        <taxon>Rhodocyclales</taxon>
        <taxon>Rhodocyclaceae</taxon>
        <taxon>Azospira</taxon>
    </lineage>
</organism>
<reference evidence="1" key="1">
    <citation type="submission" date="2020-11" db="EMBL/GenBank/DDBJ databases">
        <title>Azospira restricta DSM 18626 genome sequence.</title>
        <authorList>
            <person name="Moe W.M."/>
        </authorList>
    </citation>
    <scope>NUCLEOTIDE SEQUENCE</scope>
    <source>
        <strain evidence="1">DSM 18626</strain>
    </source>
</reference>
<keyword evidence="2" id="KW-1185">Reference proteome</keyword>
<evidence type="ECO:0000313" key="1">
    <source>
        <dbReference type="EMBL" id="QRJ64437.1"/>
    </source>
</evidence>
<dbReference type="InterPro" id="IPR046653">
    <property type="entry name" value="DUF6765"/>
</dbReference>
<dbReference type="Proteomes" id="UP000663444">
    <property type="component" value="Chromosome"/>
</dbReference>
<dbReference type="KEGG" id="ares:IWH25_03545"/>
<dbReference type="EMBL" id="CP064781">
    <property type="protein sequence ID" value="QRJ64437.1"/>
    <property type="molecule type" value="Genomic_DNA"/>
</dbReference>
<accession>A0A974SQ64</accession>
<sequence>MQLDMHYYGTYAMARTAGLRQDVAQAIATAAQFVDDSSAVSAELFDGAYLHHEATAHHPSELAPNIDPADQRRVWVPFHFLPGNEGSTLKERLVCQKDSAIARQMVDHALSLAAEPYSCVLMGITAHVYADTFSHYGFSGITSPLNQIDAESITPKIQNAEILAYVTSKFHTFVEQRAAGAANLLGLGHGGVATYPDRPYLTWSFSYSDGRESGERRNQQTFFEACTRLHEMFSRYAAQAPFYADVAAQRDFDAIAEPVATILSVEGKLEERTAAWQSAFMSGKMLGQQKAEAIPDYAPAHFAQDIAALQRCEIDDAEKSLTFHFMQAADVHRRFVLQELLPAHGLKVIAP</sequence>
<dbReference type="RefSeq" id="WP_203387982.1">
    <property type="nucleotide sequence ID" value="NZ_CP064781.1"/>
</dbReference>
<dbReference type="AlphaFoldDB" id="A0A974SQ64"/>
<dbReference type="Pfam" id="PF20551">
    <property type="entry name" value="DUF6765"/>
    <property type="match status" value="1"/>
</dbReference>
<gene>
    <name evidence="1" type="ORF">IWH25_03545</name>
</gene>
<name>A0A974SQ64_9RHOO</name>